<accession>A0A3B1K066</accession>
<keyword evidence="4" id="KW-1133">Transmembrane helix</keyword>
<keyword evidence="3" id="KW-0393">Immunoglobulin domain</keyword>
<reference evidence="6" key="4">
    <citation type="submission" date="2025-09" db="UniProtKB">
        <authorList>
            <consortium name="Ensembl"/>
        </authorList>
    </citation>
    <scope>IDENTIFICATION</scope>
</reference>
<dbReference type="InterPro" id="IPR003598">
    <property type="entry name" value="Ig_sub2"/>
</dbReference>
<dbReference type="Proteomes" id="UP000018467">
    <property type="component" value="Unassembled WGS sequence"/>
</dbReference>
<dbReference type="Ensembl" id="ENSAMXT00000043471.1">
    <property type="protein sequence ID" value="ENSAMXP00000047918.1"/>
    <property type="gene ID" value="ENSAMXG00000041529.1"/>
</dbReference>
<dbReference type="InterPro" id="IPR013783">
    <property type="entry name" value="Ig-like_fold"/>
</dbReference>
<dbReference type="GO" id="GO:0005737">
    <property type="term" value="C:cytoplasm"/>
    <property type="evidence" value="ECO:0007669"/>
    <property type="project" value="UniProtKB-SubCell"/>
</dbReference>
<dbReference type="InterPro" id="IPR007110">
    <property type="entry name" value="Ig-like_dom"/>
</dbReference>
<dbReference type="SMART" id="SM00409">
    <property type="entry name" value="IG"/>
    <property type="match status" value="2"/>
</dbReference>
<evidence type="ECO:0000313" key="6">
    <source>
        <dbReference type="Ensembl" id="ENSAMXP00000047918.1"/>
    </source>
</evidence>
<evidence type="ECO:0000313" key="7">
    <source>
        <dbReference type="Proteomes" id="UP000018467"/>
    </source>
</evidence>
<keyword evidence="2" id="KW-0963">Cytoplasm</keyword>
<dbReference type="STRING" id="7994.ENSAMXP00000047918"/>
<evidence type="ECO:0000256" key="2">
    <source>
        <dbReference type="ARBA" id="ARBA00022490"/>
    </source>
</evidence>
<dbReference type="Pfam" id="PF07679">
    <property type="entry name" value="I-set"/>
    <property type="match status" value="2"/>
</dbReference>
<dbReference type="InterPro" id="IPR036179">
    <property type="entry name" value="Ig-like_dom_sf"/>
</dbReference>
<organism evidence="6 7">
    <name type="scientific">Astyanax mexicanus</name>
    <name type="common">Blind cave fish</name>
    <name type="synonym">Astyanax fasciatus mexicanus</name>
    <dbReference type="NCBI Taxonomy" id="7994"/>
    <lineage>
        <taxon>Eukaryota</taxon>
        <taxon>Metazoa</taxon>
        <taxon>Chordata</taxon>
        <taxon>Craniata</taxon>
        <taxon>Vertebrata</taxon>
        <taxon>Euteleostomi</taxon>
        <taxon>Actinopterygii</taxon>
        <taxon>Neopterygii</taxon>
        <taxon>Teleostei</taxon>
        <taxon>Ostariophysi</taxon>
        <taxon>Characiformes</taxon>
        <taxon>Characoidei</taxon>
        <taxon>Acestrorhamphidae</taxon>
        <taxon>Acestrorhamphinae</taxon>
        <taxon>Astyanax</taxon>
    </lineage>
</organism>
<reference evidence="7" key="2">
    <citation type="journal article" date="2014" name="Nat. Commun.">
        <title>The cavefish genome reveals candidate genes for eye loss.</title>
        <authorList>
            <person name="McGaugh S.E."/>
            <person name="Gross J.B."/>
            <person name="Aken B."/>
            <person name="Blin M."/>
            <person name="Borowsky R."/>
            <person name="Chalopin D."/>
            <person name="Hinaux H."/>
            <person name="Jeffery W.R."/>
            <person name="Keene A."/>
            <person name="Ma L."/>
            <person name="Minx P."/>
            <person name="Murphy D."/>
            <person name="O'Quin K.E."/>
            <person name="Retaux S."/>
            <person name="Rohner N."/>
            <person name="Searle S.M."/>
            <person name="Stahl B.A."/>
            <person name="Tabin C."/>
            <person name="Volff J.N."/>
            <person name="Yoshizawa M."/>
            <person name="Warren W.C."/>
        </authorList>
    </citation>
    <scope>NUCLEOTIDE SEQUENCE [LARGE SCALE GENOMIC DNA]</scope>
    <source>
        <strain evidence="7">female</strain>
    </source>
</reference>
<protein>
    <recommendedName>
        <fullName evidence="5">Ig-like domain-containing protein</fullName>
    </recommendedName>
</protein>
<feature type="domain" description="Ig-like" evidence="5">
    <location>
        <begin position="104"/>
        <end position="192"/>
    </location>
</feature>
<feature type="transmembrane region" description="Helical" evidence="4">
    <location>
        <begin position="241"/>
        <end position="274"/>
    </location>
</feature>
<dbReference type="AlphaFoldDB" id="A0A3B1K066"/>
<evidence type="ECO:0000256" key="4">
    <source>
        <dbReference type="SAM" id="Phobius"/>
    </source>
</evidence>
<evidence type="ECO:0000259" key="5">
    <source>
        <dbReference type="PROSITE" id="PS50835"/>
    </source>
</evidence>
<dbReference type="PROSITE" id="PS50835">
    <property type="entry name" value="IG_LIKE"/>
    <property type="match status" value="2"/>
</dbReference>
<evidence type="ECO:0000256" key="3">
    <source>
        <dbReference type="ARBA" id="ARBA00023319"/>
    </source>
</evidence>
<name>A0A3B1K066_ASTMX</name>
<dbReference type="InterPro" id="IPR013098">
    <property type="entry name" value="Ig_I-set"/>
</dbReference>
<dbReference type="SUPFAM" id="SSF48726">
    <property type="entry name" value="Immunoglobulin"/>
    <property type="match status" value="2"/>
</dbReference>
<dbReference type="SMART" id="SM00408">
    <property type="entry name" value="IGc2"/>
    <property type="match status" value="2"/>
</dbReference>
<keyword evidence="7" id="KW-1185">Reference proteome</keyword>
<sequence>LTTTSQQRDLSTVPHGEVARFHACVSGTPKPEISWFHEQEPVKPNKNVVFHYDEMTNVATLIIVDAFSEHAGRYTCKATNAAGEAVCTATLAVTREGELTMFPPEFLQKMSPEFIRMGEMTELKCQFHGDPQPSVSWLKDGQPIMRDPDFDVRIRANSSTLTIYYPTSYHQGIFACHISNKHGEASSSCTLKVIDDENKTLPETPQEVKVTEEESALVEEQILEEELDYNKNVVQHCCSIFFFFSFIHTFIIFFTEYNFFTFISLNILFVNLFFPQ</sequence>
<comment type="subcellular location">
    <subcellularLocation>
        <location evidence="1">Cytoplasm</location>
    </subcellularLocation>
</comment>
<dbReference type="Bgee" id="ENSAMXG00000041529">
    <property type="expression patterns" value="Expressed in muscle tissue and 5 other cell types or tissues"/>
</dbReference>
<evidence type="ECO:0000256" key="1">
    <source>
        <dbReference type="ARBA" id="ARBA00004496"/>
    </source>
</evidence>
<dbReference type="InterPro" id="IPR003599">
    <property type="entry name" value="Ig_sub"/>
</dbReference>
<dbReference type="FunFam" id="2.60.40.10:FF:000425">
    <property type="entry name" value="Myosin light chain kinase"/>
    <property type="match status" value="2"/>
</dbReference>
<dbReference type="PANTHER" id="PTHR47633">
    <property type="entry name" value="IMMUNOGLOBULIN"/>
    <property type="match status" value="1"/>
</dbReference>
<keyword evidence="4" id="KW-0472">Membrane</keyword>
<reference evidence="7" key="1">
    <citation type="submission" date="2013-03" db="EMBL/GenBank/DDBJ databases">
        <authorList>
            <person name="Jeffery W."/>
            <person name="Warren W."/>
            <person name="Wilson R.K."/>
        </authorList>
    </citation>
    <scope>NUCLEOTIDE SEQUENCE</scope>
    <source>
        <strain evidence="7">female</strain>
    </source>
</reference>
<feature type="domain" description="Ig-like" evidence="5">
    <location>
        <begin position="1"/>
        <end position="92"/>
    </location>
</feature>
<dbReference type="Gene3D" id="2.60.40.10">
    <property type="entry name" value="Immunoglobulins"/>
    <property type="match status" value="2"/>
</dbReference>
<dbReference type="InParanoid" id="A0A3B1K066"/>
<dbReference type="CDD" id="cd00096">
    <property type="entry name" value="Ig"/>
    <property type="match status" value="1"/>
</dbReference>
<dbReference type="GeneTree" id="ENSGT00940000163812"/>
<keyword evidence="4" id="KW-0812">Transmembrane</keyword>
<proteinExistence type="predicted"/>
<reference evidence="6" key="3">
    <citation type="submission" date="2025-08" db="UniProtKB">
        <authorList>
            <consortium name="Ensembl"/>
        </authorList>
    </citation>
    <scope>IDENTIFICATION</scope>
</reference>